<organism evidence="1 2">
    <name type="scientific">Curtobacterium oceanosedimentum</name>
    <dbReference type="NCBI Taxonomy" id="465820"/>
    <lineage>
        <taxon>Bacteria</taxon>
        <taxon>Bacillati</taxon>
        <taxon>Actinomycetota</taxon>
        <taxon>Actinomycetes</taxon>
        <taxon>Micrococcales</taxon>
        <taxon>Microbacteriaceae</taxon>
        <taxon>Curtobacterium</taxon>
    </lineage>
</organism>
<dbReference type="NCBIfam" id="NF005926">
    <property type="entry name" value="PRK07940.1"/>
    <property type="match status" value="1"/>
</dbReference>
<proteinExistence type="predicted"/>
<dbReference type="STRING" id="465820.NS263_14125"/>
<dbReference type="AlphaFoldDB" id="A0A147DM69"/>
<sequence>MSVWDGLTGQDDAVAALRSAAEAPDGTGGMTHSWLITGPPGSGRSNVAAAFAAALVGAGTDDDHALQQITARTHPDVSVLTTQRVIITIDEIRQLVTSSYYSPSVGRYRVVIIEDADRMTERTSNLLLKALEEPPERTVWILCAPSEADLLPTIRSRVRSVRLRVPDVAAVAELIVARTGVDRALATDAARQAQSHIGMAQRLATSEDARARRRRTLETVLGVRSVGDAVTAAAGLLAVADEDAKAITEQRDGEERDAALRSLGVEPGGTVPPALRSQLRALEEDQKRRATRSLRDGLDRILVDVSSLYRDLLLLGLGAPAEPVNLAMRDQLDRALEVVPPASALEVLDAIALARERIAANVAALLALEALLVTIARATR</sequence>
<dbReference type="Pfam" id="PF13177">
    <property type="entry name" value="DNA_pol3_delta2"/>
    <property type="match status" value="1"/>
</dbReference>
<evidence type="ECO:0000313" key="1">
    <source>
        <dbReference type="EMBL" id="KTR47302.1"/>
    </source>
</evidence>
<dbReference type="EMBL" id="LDRC01000106">
    <property type="protein sequence ID" value="KTR47302.1"/>
    <property type="molecule type" value="Genomic_DNA"/>
</dbReference>
<dbReference type="OrthoDB" id="9809531at2"/>
<dbReference type="Proteomes" id="UP000072763">
    <property type="component" value="Unassembled WGS sequence"/>
</dbReference>
<accession>A0A147DM69</accession>
<dbReference type="PANTHER" id="PTHR11669:SF8">
    <property type="entry name" value="DNA POLYMERASE III SUBUNIT DELTA"/>
    <property type="match status" value="1"/>
</dbReference>
<gene>
    <name evidence="1" type="ORF">NS359_15145</name>
</gene>
<reference evidence="1 2" key="1">
    <citation type="journal article" date="2016" name="Front. Microbiol.">
        <title>Genomic Resource of Rice Seed Associated Bacteria.</title>
        <authorList>
            <person name="Midha S."/>
            <person name="Bansal K."/>
            <person name="Sharma S."/>
            <person name="Kumar N."/>
            <person name="Patil P.P."/>
            <person name="Chaudhry V."/>
            <person name="Patil P.B."/>
        </authorList>
    </citation>
    <scope>NUCLEOTIDE SEQUENCE [LARGE SCALE GENOMIC DNA]</scope>
    <source>
        <strain evidence="1 2">NS359</strain>
    </source>
</reference>
<dbReference type="SUPFAM" id="SSF52540">
    <property type="entry name" value="P-loop containing nucleoside triphosphate hydrolases"/>
    <property type="match status" value="1"/>
</dbReference>
<comment type="caution">
    <text evidence="1">The sequence shown here is derived from an EMBL/GenBank/DDBJ whole genome shotgun (WGS) entry which is preliminary data.</text>
</comment>
<evidence type="ECO:0000313" key="2">
    <source>
        <dbReference type="Proteomes" id="UP000072763"/>
    </source>
</evidence>
<protein>
    <submittedName>
        <fullName evidence="1">DNA polymerase III subunit delta</fullName>
    </submittedName>
</protein>
<dbReference type="Gene3D" id="3.40.50.300">
    <property type="entry name" value="P-loop containing nucleotide triphosphate hydrolases"/>
    <property type="match status" value="1"/>
</dbReference>
<name>A0A147DM69_9MICO</name>
<dbReference type="GO" id="GO:0006261">
    <property type="term" value="P:DNA-templated DNA replication"/>
    <property type="evidence" value="ECO:0007669"/>
    <property type="project" value="TreeGrafter"/>
</dbReference>
<dbReference type="PANTHER" id="PTHR11669">
    <property type="entry name" value="REPLICATION FACTOR C / DNA POLYMERASE III GAMMA-TAU SUBUNIT"/>
    <property type="match status" value="1"/>
</dbReference>
<dbReference type="PATRIC" id="fig|465820.4.peg.197"/>
<dbReference type="InterPro" id="IPR050238">
    <property type="entry name" value="DNA_Rep/Repair_Clamp_Loader"/>
</dbReference>
<dbReference type="RefSeq" id="WP_058750680.1">
    <property type="nucleotide sequence ID" value="NZ_LDRC01000106.1"/>
</dbReference>
<dbReference type="InterPro" id="IPR027417">
    <property type="entry name" value="P-loop_NTPase"/>
</dbReference>